<dbReference type="SUPFAM" id="SSF54637">
    <property type="entry name" value="Thioesterase/thiol ester dehydrase-isomerase"/>
    <property type="match status" value="1"/>
</dbReference>
<evidence type="ECO:0000313" key="3">
    <source>
        <dbReference type="EMBL" id="MCV7226461.1"/>
    </source>
</evidence>
<organism evidence="3 4">
    <name type="scientific">Mycolicibacterium komossense</name>
    <dbReference type="NCBI Taxonomy" id="1779"/>
    <lineage>
        <taxon>Bacteria</taxon>
        <taxon>Bacillati</taxon>
        <taxon>Actinomycetota</taxon>
        <taxon>Actinomycetes</taxon>
        <taxon>Mycobacteriales</taxon>
        <taxon>Mycobacteriaceae</taxon>
        <taxon>Mycolicibacterium</taxon>
    </lineage>
</organism>
<dbReference type="CDD" id="cd03450">
    <property type="entry name" value="NodN"/>
    <property type="match status" value="1"/>
</dbReference>
<dbReference type="Pfam" id="PF01575">
    <property type="entry name" value="MaoC_dehydratas"/>
    <property type="match status" value="1"/>
</dbReference>
<accession>A0ABT3CAJ9</accession>
<dbReference type="RefSeq" id="WP_264067378.1">
    <property type="nucleotide sequence ID" value="NZ_JACKTY010000024.1"/>
</dbReference>
<sequence>MTVFADLAEFAGAEGTELGPTDWLVVDQPRIDQFAQATDDHQWIHVDPQRAADGPYGRTIAHGLLTLSLLPHFMHDLYRVDNVKMAINYGFNKVRFISPVPVGSRLRATATITDIVKLNGGAQATFTTTIEVEGSDKPAAVIESIIRYLA</sequence>
<feature type="domain" description="MaoC-like" evidence="2">
    <location>
        <begin position="11"/>
        <end position="129"/>
    </location>
</feature>
<protein>
    <submittedName>
        <fullName evidence="3">MaoC family dehydratase</fullName>
    </submittedName>
</protein>
<evidence type="ECO:0000256" key="1">
    <source>
        <dbReference type="ARBA" id="ARBA00005254"/>
    </source>
</evidence>
<dbReference type="PANTHER" id="PTHR42993:SF1">
    <property type="entry name" value="MAOC-LIKE DEHYDRATASE DOMAIN-CONTAINING PROTEIN"/>
    <property type="match status" value="1"/>
</dbReference>
<proteinExistence type="inferred from homology"/>
<name>A0ABT3CAJ9_9MYCO</name>
<evidence type="ECO:0000259" key="2">
    <source>
        <dbReference type="Pfam" id="PF01575"/>
    </source>
</evidence>
<dbReference type="Proteomes" id="UP001526201">
    <property type="component" value="Unassembled WGS sequence"/>
</dbReference>
<reference evidence="3 4" key="1">
    <citation type="journal article" date="2022" name="BMC Genomics">
        <title>Comparative genome analysis of mycobacteria focusing on tRNA and non-coding RNA.</title>
        <authorList>
            <person name="Behra P.R.K."/>
            <person name="Pettersson B.M.F."/>
            <person name="Ramesh M."/>
            <person name="Das S."/>
            <person name="Dasgupta S."/>
            <person name="Kirsebom L.A."/>
        </authorList>
    </citation>
    <scope>NUCLEOTIDE SEQUENCE [LARGE SCALE GENOMIC DNA]</scope>
    <source>
        <strain evidence="3 4">DSM 44078</strain>
    </source>
</reference>
<dbReference type="InterPro" id="IPR039375">
    <property type="entry name" value="NodN-like"/>
</dbReference>
<gene>
    <name evidence="3" type="ORF">H7J73_10505</name>
</gene>
<dbReference type="Gene3D" id="3.10.129.10">
    <property type="entry name" value="Hotdog Thioesterase"/>
    <property type="match status" value="1"/>
</dbReference>
<comment type="similarity">
    <text evidence="1">Belongs to the enoyl-CoA hydratase/isomerase family.</text>
</comment>
<keyword evidence="4" id="KW-1185">Reference proteome</keyword>
<evidence type="ECO:0000313" key="4">
    <source>
        <dbReference type="Proteomes" id="UP001526201"/>
    </source>
</evidence>
<dbReference type="PANTHER" id="PTHR42993">
    <property type="entry name" value="MAOC-LIKE DEHYDRATASE DOMAIN-CONTAINING PROTEIN"/>
    <property type="match status" value="1"/>
</dbReference>
<dbReference type="EMBL" id="JACKTY010000024">
    <property type="protein sequence ID" value="MCV7226461.1"/>
    <property type="molecule type" value="Genomic_DNA"/>
</dbReference>
<dbReference type="InterPro" id="IPR002539">
    <property type="entry name" value="MaoC-like_dom"/>
</dbReference>
<comment type="caution">
    <text evidence="3">The sequence shown here is derived from an EMBL/GenBank/DDBJ whole genome shotgun (WGS) entry which is preliminary data.</text>
</comment>
<dbReference type="InterPro" id="IPR029069">
    <property type="entry name" value="HotDog_dom_sf"/>
</dbReference>